<keyword evidence="2" id="KW-0645">Protease</keyword>
<evidence type="ECO:0000313" key="6">
    <source>
        <dbReference type="Proteomes" id="UP001642260"/>
    </source>
</evidence>
<name>A0ABC8JJL1_ERUVS</name>
<dbReference type="InterPro" id="IPR003653">
    <property type="entry name" value="Peptidase_C48_C"/>
</dbReference>
<dbReference type="AlphaFoldDB" id="A0ABC8JJL1"/>
<keyword evidence="6" id="KW-1185">Reference proteome</keyword>
<dbReference type="InterPro" id="IPR038765">
    <property type="entry name" value="Papain-like_cys_pep_sf"/>
</dbReference>
<dbReference type="GO" id="GO:0008233">
    <property type="term" value="F:peptidase activity"/>
    <property type="evidence" value="ECO:0007669"/>
    <property type="project" value="UniProtKB-KW"/>
</dbReference>
<dbReference type="Pfam" id="PF02902">
    <property type="entry name" value="Peptidase_C48"/>
    <property type="match status" value="1"/>
</dbReference>
<dbReference type="GO" id="GO:0006508">
    <property type="term" value="P:proteolysis"/>
    <property type="evidence" value="ECO:0007669"/>
    <property type="project" value="UniProtKB-KW"/>
</dbReference>
<evidence type="ECO:0000259" key="4">
    <source>
        <dbReference type="PROSITE" id="PS50600"/>
    </source>
</evidence>
<feature type="domain" description="Ubiquitin-like protease family profile" evidence="4">
    <location>
        <begin position="1"/>
        <end position="102"/>
    </location>
</feature>
<keyword evidence="3" id="KW-0378">Hydrolase</keyword>
<dbReference type="Gene3D" id="3.40.395.10">
    <property type="entry name" value="Adenoviral Proteinase, Chain A"/>
    <property type="match status" value="1"/>
</dbReference>
<comment type="caution">
    <text evidence="5">The sequence shown here is derived from an EMBL/GenBank/DDBJ whole genome shotgun (WGS) entry which is preliminary data.</text>
</comment>
<evidence type="ECO:0000256" key="1">
    <source>
        <dbReference type="ARBA" id="ARBA00005234"/>
    </source>
</evidence>
<evidence type="ECO:0000256" key="3">
    <source>
        <dbReference type="ARBA" id="ARBA00022801"/>
    </source>
</evidence>
<evidence type="ECO:0000256" key="2">
    <source>
        <dbReference type="ARBA" id="ARBA00022670"/>
    </source>
</evidence>
<evidence type="ECO:0000313" key="5">
    <source>
        <dbReference type="EMBL" id="CAH8330378.1"/>
    </source>
</evidence>
<dbReference type="SUPFAM" id="SSF54001">
    <property type="entry name" value="Cysteine proteinases"/>
    <property type="match status" value="1"/>
</dbReference>
<gene>
    <name evidence="5" type="ORF">ERUC_LOCUS12058</name>
</gene>
<proteinExistence type="inferred from homology"/>
<dbReference type="EMBL" id="CAKOAT010114043">
    <property type="protein sequence ID" value="CAH8330378.1"/>
    <property type="molecule type" value="Genomic_DNA"/>
</dbReference>
<dbReference type="Proteomes" id="UP001642260">
    <property type="component" value="Unassembled WGS sequence"/>
</dbReference>
<accession>A0ABC8JJL1</accession>
<comment type="similarity">
    <text evidence="1">Belongs to the peptidase C48 family.</text>
</comment>
<organism evidence="5 6">
    <name type="scientific">Eruca vesicaria subsp. sativa</name>
    <name type="common">Garden rocket</name>
    <name type="synonym">Eruca sativa</name>
    <dbReference type="NCBI Taxonomy" id="29727"/>
    <lineage>
        <taxon>Eukaryota</taxon>
        <taxon>Viridiplantae</taxon>
        <taxon>Streptophyta</taxon>
        <taxon>Embryophyta</taxon>
        <taxon>Tracheophyta</taxon>
        <taxon>Spermatophyta</taxon>
        <taxon>Magnoliopsida</taxon>
        <taxon>eudicotyledons</taxon>
        <taxon>Gunneridae</taxon>
        <taxon>Pentapetalae</taxon>
        <taxon>rosids</taxon>
        <taxon>malvids</taxon>
        <taxon>Brassicales</taxon>
        <taxon>Brassicaceae</taxon>
        <taxon>Brassiceae</taxon>
        <taxon>Eruca</taxon>
    </lineage>
</organism>
<reference evidence="5 6" key="1">
    <citation type="submission" date="2022-03" db="EMBL/GenBank/DDBJ databases">
        <authorList>
            <person name="Macdonald S."/>
            <person name="Ahmed S."/>
            <person name="Newling K."/>
        </authorList>
    </citation>
    <scope>NUCLEOTIDE SEQUENCE [LARGE SCALE GENOMIC DNA]</scope>
</reference>
<protein>
    <recommendedName>
        <fullName evidence="4">Ubiquitin-like protease family profile domain-containing protein</fullName>
    </recommendedName>
</protein>
<dbReference type="PROSITE" id="PS50600">
    <property type="entry name" value="ULP_PROTEASE"/>
    <property type="match status" value="1"/>
</dbReference>
<sequence length="102" mass="11675">MGSKRAYELADILLAYGRGGLPSHGRTNKVWGVDVDRLYFPLFVNRNHWVFVCVNIIGKTVEVFDSSKGKNRQYVEKFGVMIPRILKALAPLEDKKHILLKM</sequence>